<dbReference type="RefSeq" id="WP_205053156.1">
    <property type="nucleotide sequence ID" value="NZ_CP118101.1"/>
</dbReference>
<dbReference type="AlphaFoldDB" id="A0AAX3MTJ0"/>
<evidence type="ECO:0000313" key="3">
    <source>
        <dbReference type="Proteomes" id="UP001220962"/>
    </source>
</evidence>
<gene>
    <name evidence="2" type="ORF">PUW23_12480</name>
</gene>
<dbReference type="InterPro" id="IPR029068">
    <property type="entry name" value="Glyas_Bleomycin-R_OHBP_Dase"/>
</dbReference>
<dbReference type="InterPro" id="IPR004360">
    <property type="entry name" value="Glyas_Fos-R_dOase_dom"/>
</dbReference>
<evidence type="ECO:0000313" key="2">
    <source>
        <dbReference type="EMBL" id="WDH80386.1"/>
    </source>
</evidence>
<dbReference type="PANTHER" id="PTHR36503:SF2">
    <property type="entry name" value="BLR2408 PROTEIN"/>
    <property type="match status" value="1"/>
</dbReference>
<proteinExistence type="predicted"/>
<dbReference type="EMBL" id="CP118101">
    <property type="protein sequence ID" value="WDH80386.1"/>
    <property type="molecule type" value="Genomic_DNA"/>
</dbReference>
<dbReference type="SUPFAM" id="SSF54593">
    <property type="entry name" value="Glyoxalase/Bleomycin resistance protein/Dihydroxybiphenyl dioxygenase"/>
    <property type="match status" value="1"/>
</dbReference>
<organism evidence="2 3">
    <name type="scientific">Paenibacillus urinalis</name>
    <dbReference type="NCBI Taxonomy" id="521520"/>
    <lineage>
        <taxon>Bacteria</taxon>
        <taxon>Bacillati</taxon>
        <taxon>Bacillota</taxon>
        <taxon>Bacilli</taxon>
        <taxon>Bacillales</taxon>
        <taxon>Paenibacillaceae</taxon>
        <taxon>Paenibacillus</taxon>
    </lineage>
</organism>
<feature type="domain" description="VOC" evidence="1">
    <location>
        <begin position="6"/>
        <end position="130"/>
    </location>
</feature>
<sequence length="136" mass="15137">MALQSKQIFVNLPVNNLKASIEFFSAIGFAFNEQFTDENATSMIISENIYAMLLSEARFKDFIDKPIADAKSAAQVIVCLSADSREQVDEIADKALAAGGRSYSEPQDHGFMYGRSFEDLDGHLWEIMWMDPAAAE</sequence>
<dbReference type="Gene3D" id="3.10.180.10">
    <property type="entry name" value="2,3-Dihydroxybiphenyl 1,2-Dioxygenase, domain 1"/>
    <property type="match status" value="1"/>
</dbReference>
<evidence type="ECO:0000259" key="1">
    <source>
        <dbReference type="PROSITE" id="PS51819"/>
    </source>
</evidence>
<dbReference type="PROSITE" id="PS51819">
    <property type="entry name" value="VOC"/>
    <property type="match status" value="1"/>
</dbReference>
<accession>A0AAX3MTJ0</accession>
<dbReference type="InterPro" id="IPR037523">
    <property type="entry name" value="VOC_core"/>
</dbReference>
<dbReference type="CDD" id="cd09012">
    <property type="entry name" value="VOC_like"/>
    <property type="match status" value="1"/>
</dbReference>
<dbReference type="Proteomes" id="UP001220962">
    <property type="component" value="Chromosome"/>
</dbReference>
<protein>
    <submittedName>
        <fullName evidence="2">VOC family protein</fullName>
    </submittedName>
</protein>
<dbReference type="PANTHER" id="PTHR36503">
    <property type="entry name" value="BLR2520 PROTEIN"/>
    <property type="match status" value="1"/>
</dbReference>
<reference evidence="2" key="1">
    <citation type="submission" date="2023-02" db="EMBL/GenBank/DDBJ databases">
        <title>Pathogen: clinical or host-associated sample.</title>
        <authorList>
            <person name="Hergert J."/>
            <person name="Casey R."/>
            <person name="Wagner J."/>
            <person name="Young E.L."/>
            <person name="Oakeson K.F."/>
        </authorList>
    </citation>
    <scope>NUCLEOTIDE SEQUENCE</scope>
    <source>
        <strain evidence="2">2022CK-00830</strain>
    </source>
</reference>
<name>A0AAX3MTJ0_9BACL</name>
<dbReference type="Pfam" id="PF00903">
    <property type="entry name" value="Glyoxalase"/>
    <property type="match status" value="1"/>
</dbReference>